<dbReference type="RefSeq" id="WP_099249239.1">
    <property type="nucleotide sequence ID" value="NZ_FXXP01000003.1"/>
</dbReference>
<feature type="compositionally biased region" description="Low complexity" evidence="1">
    <location>
        <begin position="148"/>
        <end position="158"/>
    </location>
</feature>
<accession>A0A238JI22</accession>
<evidence type="ECO:0000256" key="1">
    <source>
        <dbReference type="SAM" id="MobiDB-lite"/>
    </source>
</evidence>
<organism evidence="2 3">
    <name type="scientific">Pelagimonas phthalicica</name>
    <dbReference type="NCBI Taxonomy" id="1037362"/>
    <lineage>
        <taxon>Bacteria</taxon>
        <taxon>Pseudomonadati</taxon>
        <taxon>Pseudomonadota</taxon>
        <taxon>Alphaproteobacteria</taxon>
        <taxon>Rhodobacterales</taxon>
        <taxon>Roseobacteraceae</taxon>
        <taxon>Pelagimonas</taxon>
    </lineage>
</organism>
<dbReference type="AlphaFoldDB" id="A0A238JI22"/>
<gene>
    <name evidence="2" type="ORF">TRP8649_04461</name>
</gene>
<feature type="region of interest" description="Disordered" evidence="1">
    <location>
        <begin position="90"/>
        <end position="175"/>
    </location>
</feature>
<feature type="compositionally biased region" description="Polar residues" evidence="1">
    <location>
        <begin position="165"/>
        <end position="175"/>
    </location>
</feature>
<keyword evidence="3" id="KW-1185">Reference proteome</keyword>
<protein>
    <submittedName>
        <fullName evidence="2">Uncharacterized protein</fullName>
    </submittedName>
</protein>
<feature type="region of interest" description="Disordered" evidence="1">
    <location>
        <begin position="1"/>
        <end position="69"/>
    </location>
</feature>
<dbReference type="EMBL" id="FXXP01000003">
    <property type="protein sequence ID" value="SMX30318.1"/>
    <property type="molecule type" value="Genomic_DNA"/>
</dbReference>
<name>A0A238JI22_9RHOB</name>
<dbReference type="OrthoDB" id="7874994at2"/>
<reference evidence="3" key="1">
    <citation type="submission" date="2017-05" db="EMBL/GenBank/DDBJ databases">
        <authorList>
            <person name="Rodrigo-Torres L."/>
            <person name="Arahal R. D."/>
            <person name="Lucena T."/>
        </authorList>
    </citation>
    <scope>NUCLEOTIDE SEQUENCE [LARGE SCALE GENOMIC DNA]</scope>
    <source>
        <strain evidence="3">CECT 8649</strain>
    </source>
</reference>
<feature type="compositionally biased region" description="Basic and acidic residues" evidence="1">
    <location>
        <begin position="100"/>
        <end position="114"/>
    </location>
</feature>
<proteinExistence type="predicted"/>
<sequence length="175" mass="18795">MQPTGPSLWIAPLATGHPHGLPGAKRPEKPTTKVQPLDQARNPDAALTRGQTPGNFWKAVNGEPIPEEHIAPPSIMQLKISQILDEQAQELEATTPAMAERLEAERADTREKTPSELPDLRPTGKPVELETSQGLPVAEGPSHDPDPAMDTPAPTLPAYEEAASFSRSEVLSTLP</sequence>
<evidence type="ECO:0000313" key="2">
    <source>
        <dbReference type="EMBL" id="SMX30318.1"/>
    </source>
</evidence>
<dbReference type="Proteomes" id="UP000225972">
    <property type="component" value="Unassembled WGS sequence"/>
</dbReference>
<evidence type="ECO:0000313" key="3">
    <source>
        <dbReference type="Proteomes" id="UP000225972"/>
    </source>
</evidence>